<gene>
    <name evidence="1" type="ORF">NFIA_007680</name>
</gene>
<proteinExistence type="predicted"/>
<keyword evidence="2" id="KW-1185">Reference proteome</keyword>
<dbReference type="OMA" id="ECAICAN"/>
<dbReference type="KEGG" id="nfi:NFIA_007680"/>
<dbReference type="Gene3D" id="3.40.50.1580">
    <property type="entry name" value="Nucleoside phosphorylase domain"/>
    <property type="match status" value="1"/>
</dbReference>
<evidence type="ECO:0000313" key="1">
    <source>
        <dbReference type="EMBL" id="EAW22092.1"/>
    </source>
</evidence>
<sequence length="310" mass="34151">MGVLWRYNVVPAHMPSVGKVAATTTAAGLRSSFPNIELAIVVGICSVVPHGNGRQNIHLGDVIIGKGVIQYDVGRRLPSKRFLRKDSVSVNLPQPRAQIHGTLEKLQTQQHRACLQQKTWEYAGTIQQRLGDEAEYPGSAEDKLFNTSYQHKHSKHSNCETCKAGTDVTKICESAIKMTCDQLPCKKREVVHHASSSVDSKPVIHFGLIGSGNTVMRSGEDRDSIAGQDQVIAFEMEGAGVWESFSSVLVIKGASDYADSHRSKQWQPYATSTAAAAARAVLDLWTPGMRLYYRVCIMILIEQNRSNYVI</sequence>
<evidence type="ECO:0000313" key="2">
    <source>
        <dbReference type="Proteomes" id="UP000006702"/>
    </source>
</evidence>
<evidence type="ECO:0008006" key="3">
    <source>
        <dbReference type="Google" id="ProtNLM"/>
    </source>
</evidence>
<dbReference type="HOGENOM" id="CLU_000288_34_22_1"/>
<accession>A1D0Z9</accession>
<dbReference type="SUPFAM" id="SSF53167">
    <property type="entry name" value="Purine and uridine phosphorylases"/>
    <property type="match status" value="1"/>
</dbReference>
<dbReference type="GO" id="GO:0009116">
    <property type="term" value="P:nucleoside metabolic process"/>
    <property type="evidence" value="ECO:0007669"/>
    <property type="project" value="InterPro"/>
</dbReference>
<dbReference type="EMBL" id="DS027688">
    <property type="protein sequence ID" value="EAW22092.1"/>
    <property type="molecule type" value="Genomic_DNA"/>
</dbReference>
<dbReference type="eggNOG" id="ENOG502RVV7">
    <property type="taxonomic scope" value="Eukaryota"/>
</dbReference>
<dbReference type="GeneID" id="4591975"/>
<dbReference type="STRING" id="331117.A1D0Z9"/>
<dbReference type="PANTHER" id="PTHR46082:SF6">
    <property type="entry name" value="AAA+ ATPASE DOMAIN-CONTAINING PROTEIN-RELATED"/>
    <property type="match status" value="1"/>
</dbReference>
<dbReference type="GO" id="GO:0003824">
    <property type="term" value="F:catalytic activity"/>
    <property type="evidence" value="ECO:0007669"/>
    <property type="project" value="InterPro"/>
</dbReference>
<dbReference type="AlphaFoldDB" id="A1D0Z9"/>
<dbReference type="Proteomes" id="UP000006702">
    <property type="component" value="Unassembled WGS sequence"/>
</dbReference>
<dbReference type="PANTHER" id="PTHR46082">
    <property type="entry name" value="ATP/GTP-BINDING PROTEIN-RELATED"/>
    <property type="match status" value="1"/>
</dbReference>
<reference evidence="2" key="1">
    <citation type="journal article" date="2008" name="PLoS Genet.">
        <title>Genomic islands in the pathogenic filamentous fungus Aspergillus fumigatus.</title>
        <authorList>
            <person name="Fedorova N.D."/>
            <person name="Khaldi N."/>
            <person name="Joardar V.S."/>
            <person name="Maiti R."/>
            <person name="Amedeo P."/>
            <person name="Anderson M.J."/>
            <person name="Crabtree J."/>
            <person name="Silva J.C."/>
            <person name="Badger J.H."/>
            <person name="Albarraq A."/>
            <person name="Angiuoli S."/>
            <person name="Bussey H."/>
            <person name="Bowyer P."/>
            <person name="Cotty P.J."/>
            <person name="Dyer P.S."/>
            <person name="Egan A."/>
            <person name="Galens K."/>
            <person name="Fraser-Liggett C.M."/>
            <person name="Haas B.J."/>
            <person name="Inman J.M."/>
            <person name="Kent R."/>
            <person name="Lemieux S."/>
            <person name="Malavazi I."/>
            <person name="Orvis J."/>
            <person name="Roemer T."/>
            <person name="Ronning C.M."/>
            <person name="Sundaram J.P."/>
            <person name="Sutton G."/>
            <person name="Turner G."/>
            <person name="Venter J.C."/>
            <person name="White O.R."/>
            <person name="Whitty B.R."/>
            <person name="Youngman P."/>
            <person name="Wolfe K.H."/>
            <person name="Goldman G.H."/>
            <person name="Wortman J.R."/>
            <person name="Jiang B."/>
            <person name="Denning D.W."/>
            <person name="Nierman W.C."/>
        </authorList>
    </citation>
    <scope>NUCLEOTIDE SEQUENCE [LARGE SCALE GENOMIC DNA]</scope>
    <source>
        <strain evidence="2">ATCC 1020 / DSM 3700 / CBS 544.65 / FGSC A1164 / JCM 1740 / NRRL 181 / WB 181</strain>
    </source>
</reference>
<organism evidence="1 2">
    <name type="scientific">Neosartorya fischeri (strain ATCC 1020 / DSM 3700 / CBS 544.65 / FGSC A1164 / JCM 1740 / NRRL 181 / WB 181)</name>
    <name type="common">Aspergillus fischerianus</name>
    <dbReference type="NCBI Taxonomy" id="331117"/>
    <lineage>
        <taxon>Eukaryota</taxon>
        <taxon>Fungi</taxon>
        <taxon>Dikarya</taxon>
        <taxon>Ascomycota</taxon>
        <taxon>Pezizomycotina</taxon>
        <taxon>Eurotiomycetes</taxon>
        <taxon>Eurotiomycetidae</taxon>
        <taxon>Eurotiales</taxon>
        <taxon>Aspergillaceae</taxon>
        <taxon>Aspergillus</taxon>
        <taxon>Aspergillus subgen. Fumigati</taxon>
    </lineage>
</organism>
<dbReference type="OrthoDB" id="20872at2759"/>
<protein>
    <recommendedName>
        <fullName evidence="3">Nucleoside phosphorylase domain-containing protein</fullName>
    </recommendedName>
</protein>
<name>A1D0Z9_NEOFI</name>
<dbReference type="VEuPathDB" id="FungiDB:NFIA_007680"/>
<dbReference type="RefSeq" id="XP_001263989.1">
    <property type="nucleotide sequence ID" value="XM_001263988.1"/>
</dbReference>
<dbReference type="InterPro" id="IPR053137">
    <property type="entry name" value="NLR-like"/>
</dbReference>
<dbReference type="InterPro" id="IPR035994">
    <property type="entry name" value="Nucleoside_phosphorylase_sf"/>
</dbReference>